<evidence type="ECO:0000256" key="1">
    <source>
        <dbReference type="ARBA" id="ARBA00001966"/>
    </source>
</evidence>
<protein>
    <recommendedName>
        <fullName evidence="11">L-serine deaminase</fullName>
    </recommendedName>
</protein>
<dbReference type="Gene3D" id="3.30.70.260">
    <property type="match status" value="1"/>
</dbReference>
<dbReference type="GO" id="GO:0003941">
    <property type="term" value="F:L-serine ammonia-lyase activity"/>
    <property type="evidence" value="ECO:0007669"/>
    <property type="project" value="UniProtKB-UniRule"/>
</dbReference>
<evidence type="ECO:0000256" key="10">
    <source>
        <dbReference type="ARBA" id="ARBA00049406"/>
    </source>
</evidence>
<comment type="caution">
    <text evidence="14">The sequence shown here is derived from an EMBL/GenBank/DDBJ whole genome shotgun (WGS) entry which is preliminary data.</text>
</comment>
<proteinExistence type="inferred from homology"/>
<keyword evidence="8 11" id="KW-0411">Iron-sulfur</keyword>
<dbReference type="GO" id="GO:0046872">
    <property type="term" value="F:metal ion binding"/>
    <property type="evidence" value="ECO:0007669"/>
    <property type="project" value="UniProtKB-UniRule"/>
</dbReference>
<evidence type="ECO:0000256" key="11">
    <source>
        <dbReference type="PIRNR" id="PIRNR036692"/>
    </source>
</evidence>
<dbReference type="InterPro" id="IPR005131">
    <property type="entry name" value="Ser_deHydtase_bsu"/>
</dbReference>
<dbReference type="GO" id="GO:0006094">
    <property type="term" value="P:gluconeogenesis"/>
    <property type="evidence" value="ECO:0007669"/>
    <property type="project" value="UniProtKB-UniRule"/>
</dbReference>
<dbReference type="InterPro" id="IPR029009">
    <property type="entry name" value="ASB_dom_sf"/>
</dbReference>
<dbReference type="PANTHER" id="PTHR30182">
    <property type="entry name" value="L-SERINE DEHYDRATASE"/>
    <property type="match status" value="1"/>
</dbReference>
<dbReference type="InterPro" id="IPR051318">
    <property type="entry name" value="Fe-S_L-Ser"/>
</dbReference>
<evidence type="ECO:0000259" key="13">
    <source>
        <dbReference type="PROSITE" id="PS51671"/>
    </source>
</evidence>
<comment type="similarity">
    <text evidence="3 11 12">Belongs to the iron-sulfur dependent L-serine dehydratase family.</text>
</comment>
<evidence type="ECO:0000313" key="15">
    <source>
        <dbReference type="Proteomes" id="UP000759273"/>
    </source>
</evidence>
<evidence type="ECO:0000256" key="8">
    <source>
        <dbReference type="ARBA" id="ARBA00023014"/>
    </source>
</evidence>
<dbReference type="Gene3D" id="3.30.1330.90">
    <property type="entry name" value="D-3-phosphoglycerate dehydrogenase, domain 3"/>
    <property type="match status" value="1"/>
</dbReference>
<name>A0A943DE28_9FIRM</name>
<accession>A0A943DE28</accession>
<keyword evidence="4 11" id="KW-0312">Gluconeogenesis</keyword>
<organism evidence="14 15">
    <name type="scientific">Subdoligranulum variabile</name>
    <dbReference type="NCBI Taxonomy" id="214851"/>
    <lineage>
        <taxon>Bacteria</taxon>
        <taxon>Bacillati</taxon>
        <taxon>Bacillota</taxon>
        <taxon>Clostridia</taxon>
        <taxon>Eubacteriales</taxon>
        <taxon>Oscillospiraceae</taxon>
        <taxon>Subdoligranulum</taxon>
    </lineage>
</organism>
<evidence type="ECO:0000256" key="3">
    <source>
        <dbReference type="ARBA" id="ARBA00008636"/>
    </source>
</evidence>
<evidence type="ECO:0000256" key="5">
    <source>
        <dbReference type="ARBA" id="ARBA00022485"/>
    </source>
</evidence>
<keyword evidence="7 11" id="KW-0408">Iron</keyword>
<sequence length="218" mass="22622">MRLFDVLGPVMTGPSSSHTAGAVRIGSTARRLLGEQPADAEILLYGSFAATGRGHGTDKALVAGLLGMQPDDDRIPRSFAIAKETGLHFKIGTINLRGAHPNTAVLRLTCVSGRKLEVVGASIGGGRINICQIDGITTNFGGDHNTLIVHNQDTPGHVAAVTGCLSGHGVNIATMQLYRSAAGGYAVMVLECDEPIPDAVHAELACLPGIVKVTILNL</sequence>
<dbReference type="CDD" id="cd04903">
    <property type="entry name" value="ACT_LSD"/>
    <property type="match status" value="1"/>
</dbReference>
<dbReference type="Proteomes" id="UP000759273">
    <property type="component" value="Unassembled WGS sequence"/>
</dbReference>
<keyword evidence="5 11" id="KW-0004">4Fe-4S</keyword>
<comment type="pathway">
    <text evidence="2 11">Carbohydrate biosynthesis; gluconeogenesis.</text>
</comment>
<dbReference type="InterPro" id="IPR045865">
    <property type="entry name" value="ACT-like_dom_sf"/>
</dbReference>
<dbReference type="InterPro" id="IPR004643">
    <property type="entry name" value="Fe-S_L-Ser_bsu"/>
</dbReference>
<comment type="cofactor">
    <cofactor evidence="1 12">
        <name>[4Fe-4S] cluster</name>
        <dbReference type="ChEBI" id="CHEBI:49883"/>
    </cofactor>
</comment>
<keyword evidence="9 11" id="KW-0456">Lyase</keyword>
<comment type="catalytic activity">
    <reaction evidence="10 11 12">
        <text>L-serine = pyruvate + NH4(+)</text>
        <dbReference type="Rhea" id="RHEA:19169"/>
        <dbReference type="ChEBI" id="CHEBI:15361"/>
        <dbReference type="ChEBI" id="CHEBI:28938"/>
        <dbReference type="ChEBI" id="CHEBI:33384"/>
        <dbReference type="EC" id="4.3.1.17"/>
    </reaction>
</comment>
<dbReference type="InterPro" id="IPR002912">
    <property type="entry name" value="ACT_dom"/>
</dbReference>
<reference evidence="14" key="1">
    <citation type="submission" date="2021-02" db="EMBL/GenBank/DDBJ databases">
        <title>Infant gut strain persistence is associated with maternal origin, phylogeny, and functional potential including surface adhesion and iron acquisition.</title>
        <authorList>
            <person name="Lou Y.C."/>
        </authorList>
    </citation>
    <scope>NUCLEOTIDE SEQUENCE</scope>
    <source>
        <strain evidence="14">L3_101_000M1_dasL3_101_000M1_concoct_87</strain>
    </source>
</reference>
<evidence type="ECO:0000256" key="12">
    <source>
        <dbReference type="RuleBase" id="RU366059"/>
    </source>
</evidence>
<keyword evidence="6 11" id="KW-0479">Metal-binding</keyword>
<dbReference type="SUPFAM" id="SSF143548">
    <property type="entry name" value="Serine metabolism enzymes domain"/>
    <property type="match status" value="1"/>
</dbReference>
<feature type="domain" description="ACT" evidence="13">
    <location>
        <begin position="146"/>
        <end position="218"/>
    </location>
</feature>
<dbReference type="SUPFAM" id="SSF55021">
    <property type="entry name" value="ACT-like"/>
    <property type="match status" value="1"/>
</dbReference>
<evidence type="ECO:0000256" key="4">
    <source>
        <dbReference type="ARBA" id="ARBA00022432"/>
    </source>
</evidence>
<evidence type="ECO:0000256" key="7">
    <source>
        <dbReference type="ARBA" id="ARBA00023004"/>
    </source>
</evidence>
<evidence type="ECO:0000256" key="6">
    <source>
        <dbReference type="ARBA" id="ARBA00022723"/>
    </source>
</evidence>
<evidence type="ECO:0000313" key="14">
    <source>
        <dbReference type="EMBL" id="MBS5333780.1"/>
    </source>
</evidence>
<dbReference type="EMBL" id="JAGZGG010000060">
    <property type="protein sequence ID" value="MBS5333780.1"/>
    <property type="molecule type" value="Genomic_DNA"/>
</dbReference>
<evidence type="ECO:0000256" key="2">
    <source>
        <dbReference type="ARBA" id="ARBA00004742"/>
    </source>
</evidence>
<gene>
    <name evidence="14" type="primary">sdaAB</name>
    <name evidence="14" type="ORF">KHY36_14815</name>
</gene>
<dbReference type="Pfam" id="PF01842">
    <property type="entry name" value="ACT"/>
    <property type="match status" value="1"/>
</dbReference>
<dbReference type="PANTHER" id="PTHR30182:SF12">
    <property type="entry name" value="L-SERINE DEHYDRATASE, BETA CHAIN-RELATED"/>
    <property type="match status" value="1"/>
</dbReference>
<dbReference type="NCBIfam" id="TIGR00719">
    <property type="entry name" value="sda_beta"/>
    <property type="match status" value="1"/>
</dbReference>
<dbReference type="PIRSF" id="PIRSF036692">
    <property type="entry name" value="SDH_B"/>
    <property type="match status" value="1"/>
</dbReference>
<dbReference type="Pfam" id="PF03315">
    <property type="entry name" value="SDH_beta"/>
    <property type="match status" value="1"/>
</dbReference>
<dbReference type="PROSITE" id="PS51671">
    <property type="entry name" value="ACT"/>
    <property type="match status" value="1"/>
</dbReference>
<evidence type="ECO:0000256" key="9">
    <source>
        <dbReference type="ARBA" id="ARBA00023239"/>
    </source>
</evidence>
<dbReference type="GO" id="GO:0051539">
    <property type="term" value="F:4 iron, 4 sulfur cluster binding"/>
    <property type="evidence" value="ECO:0007669"/>
    <property type="project" value="UniProtKB-UniRule"/>
</dbReference>
<dbReference type="AlphaFoldDB" id="A0A943DE28"/>